<evidence type="ECO:0008006" key="5">
    <source>
        <dbReference type="Google" id="ProtNLM"/>
    </source>
</evidence>
<evidence type="ECO:0000313" key="3">
    <source>
        <dbReference type="EMBL" id="KAL3513140.1"/>
    </source>
</evidence>
<reference evidence="3 4" key="1">
    <citation type="submission" date="2024-11" db="EMBL/GenBank/DDBJ databases">
        <title>A near-complete genome assembly of Cinchona calisaya.</title>
        <authorList>
            <person name="Lian D.C."/>
            <person name="Zhao X.W."/>
            <person name="Wei L."/>
        </authorList>
    </citation>
    <scope>NUCLEOTIDE SEQUENCE [LARGE SCALE GENOMIC DNA]</scope>
    <source>
        <tissue evidence="3">Nenye</tissue>
    </source>
</reference>
<dbReference type="PANTHER" id="PTHR37206">
    <property type="entry name" value="TRANSMEMBRANE PROTEIN"/>
    <property type="match status" value="1"/>
</dbReference>
<dbReference type="AlphaFoldDB" id="A0ABD2Z0U8"/>
<keyword evidence="1" id="KW-0175">Coiled coil</keyword>
<proteinExistence type="predicted"/>
<keyword evidence="4" id="KW-1185">Reference proteome</keyword>
<feature type="compositionally biased region" description="Acidic residues" evidence="2">
    <location>
        <begin position="8"/>
        <end position="17"/>
    </location>
</feature>
<feature type="region of interest" description="Disordered" evidence="2">
    <location>
        <begin position="99"/>
        <end position="154"/>
    </location>
</feature>
<gene>
    <name evidence="3" type="ORF">ACH5RR_025857</name>
</gene>
<evidence type="ECO:0000256" key="1">
    <source>
        <dbReference type="SAM" id="Coils"/>
    </source>
</evidence>
<dbReference type="PANTHER" id="PTHR37206:SF1">
    <property type="entry name" value="TRANSMEMBRANE PROTEIN"/>
    <property type="match status" value="1"/>
</dbReference>
<accession>A0ABD2Z0U8</accession>
<evidence type="ECO:0000256" key="2">
    <source>
        <dbReference type="SAM" id="MobiDB-lite"/>
    </source>
</evidence>
<evidence type="ECO:0000313" key="4">
    <source>
        <dbReference type="Proteomes" id="UP001630127"/>
    </source>
</evidence>
<organism evidence="3 4">
    <name type="scientific">Cinchona calisaya</name>
    <dbReference type="NCBI Taxonomy" id="153742"/>
    <lineage>
        <taxon>Eukaryota</taxon>
        <taxon>Viridiplantae</taxon>
        <taxon>Streptophyta</taxon>
        <taxon>Embryophyta</taxon>
        <taxon>Tracheophyta</taxon>
        <taxon>Spermatophyta</taxon>
        <taxon>Magnoliopsida</taxon>
        <taxon>eudicotyledons</taxon>
        <taxon>Gunneridae</taxon>
        <taxon>Pentapetalae</taxon>
        <taxon>asterids</taxon>
        <taxon>lamiids</taxon>
        <taxon>Gentianales</taxon>
        <taxon>Rubiaceae</taxon>
        <taxon>Cinchonoideae</taxon>
        <taxon>Cinchoneae</taxon>
        <taxon>Cinchona</taxon>
    </lineage>
</organism>
<sequence length="257" mass="28670">MTLGDGDSTLDSEENEDELCKSKSRTSGRRNLLLKWEEGERIYGPLPHNPTAPPPSNPGWSMVLIKDNHNEECSSLIFPPIHHENLHLKHPSVFKDYHDGKPVMPLSSSSSSSASLSDESNDGDNSSTTLLSPSSDSNQRVGPDSPVLTPTPKTRHAADVSSWVNLGLEMVYSKVRCVLGSVQCSAKVSSFTTAAMVLGFLYFRWRRRRVRVTEEDRDRLVRIIKEKDERIDQLLNQIARMNNVLLALQRVPAAPKP</sequence>
<feature type="compositionally biased region" description="Low complexity" evidence="2">
    <location>
        <begin position="106"/>
        <end position="117"/>
    </location>
</feature>
<dbReference type="Proteomes" id="UP001630127">
    <property type="component" value="Unassembled WGS sequence"/>
</dbReference>
<feature type="coiled-coil region" evidence="1">
    <location>
        <begin position="217"/>
        <end position="251"/>
    </location>
</feature>
<dbReference type="EMBL" id="JBJUIK010000011">
    <property type="protein sequence ID" value="KAL3513140.1"/>
    <property type="molecule type" value="Genomic_DNA"/>
</dbReference>
<feature type="compositionally biased region" description="Pro residues" evidence="2">
    <location>
        <begin position="47"/>
        <end position="57"/>
    </location>
</feature>
<name>A0ABD2Z0U8_9GENT</name>
<feature type="compositionally biased region" description="Low complexity" evidence="2">
    <location>
        <begin position="124"/>
        <end position="138"/>
    </location>
</feature>
<comment type="caution">
    <text evidence="3">The sequence shown here is derived from an EMBL/GenBank/DDBJ whole genome shotgun (WGS) entry which is preliminary data.</text>
</comment>
<protein>
    <recommendedName>
        <fullName evidence="5">Transmembrane protein</fullName>
    </recommendedName>
</protein>
<feature type="region of interest" description="Disordered" evidence="2">
    <location>
        <begin position="1"/>
        <end position="63"/>
    </location>
</feature>